<feature type="domain" description="Copper amine oxidase-like N-terminal" evidence="2">
    <location>
        <begin position="171"/>
        <end position="283"/>
    </location>
</feature>
<dbReference type="RefSeq" id="WP_182302354.1">
    <property type="nucleotide sequence ID" value="NZ_CP041969.1"/>
</dbReference>
<evidence type="ECO:0000313" key="3">
    <source>
        <dbReference type="EMBL" id="QMV40998.1"/>
    </source>
</evidence>
<keyword evidence="4" id="KW-1185">Reference proteome</keyword>
<dbReference type="InterPro" id="IPR012854">
    <property type="entry name" value="Cu_amine_oxidase-like_N"/>
</dbReference>
<dbReference type="SUPFAM" id="SSF55383">
    <property type="entry name" value="Copper amine oxidase, domain N"/>
    <property type="match status" value="1"/>
</dbReference>
<evidence type="ECO:0000256" key="1">
    <source>
        <dbReference type="SAM" id="SignalP"/>
    </source>
</evidence>
<name>A0A7G5BVL4_9BACL</name>
<accession>A0A7G5BVL4</accession>
<dbReference type="KEGG" id="cchl:FPL14_07095"/>
<dbReference type="EMBL" id="CP041969">
    <property type="protein sequence ID" value="QMV40998.1"/>
    <property type="molecule type" value="Genomic_DNA"/>
</dbReference>
<gene>
    <name evidence="3" type="ORF">FPL14_07095</name>
</gene>
<feature type="chain" id="PRO_5038974833" evidence="1">
    <location>
        <begin position="24"/>
        <end position="286"/>
    </location>
</feature>
<reference evidence="3 4" key="1">
    <citation type="submission" date="2019-07" db="EMBL/GenBank/DDBJ databases">
        <authorList>
            <person name="Kim J.K."/>
            <person name="Cheong H.-M."/>
            <person name="Choi Y."/>
            <person name="Hwang K.J."/>
            <person name="Lee S."/>
            <person name="Choi C."/>
        </authorList>
    </citation>
    <scope>NUCLEOTIDE SEQUENCE [LARGE SCALE GENOMIC DNA]</scope>
    <source>
        <strain evidence="3 4">KS 22</strain>
    </source>
</reference>
<dbReference type="AlphaFoldDB" id="A0A7G5BVL4"/>
<keyword evidence="1" id="KW-0732">Signal</keyword>
<dbReference type="Gene3D" id="3.30.457.10">
    <property type="entry name" value="Copper amine oxidase-like, N-terminal domain"/>
    <property type="match status" value="1"/>
</dbReference>
<dbReference type="InterPro" id="IPR036582">
    <property type="entry name" value="Mao_N_sf"/>
</dbReference>
<protein>
    <submittedName>
        <fullName evidence="3">Copper amine oxidase N-terminal domain-containing protein</fullName>
    </submittedName>
</protein>
<organism evidence="3 4">
    <name type="scientific">Cohnella cholangitidis</name>
    <dbReference type="NCBI Taxonomy" id="2598458"/>
    <lineage>
        <taxon>Bacteria</taxon>
        <taxon>Bacillati</taxon>
        <taxon>Bacillota</taxon>
        <taxon>Bacilli</taxon>
        <taxon>Bacillales</taxon>
        <taxon>Paenibacillaceae</taxon>
        <taxon>Cohnella</taxon>
    </lineage>
</organism>
<dbReference type="Pfam" id="PF07833">
    <property type="entry name" value="Cu_amine_oxidN1"/>
    <property type="match status" value="1"/>
</dbReference>
<evidence type="ECO:0000259" key="2">
    <source>
        <dbReference type="Pfam" id="PF07833"/>
    </source>
</evidence>
<feature type="signal peptide" evidence="1">
    <location>
        <begin position="1"/>
        <end position="23"/>
    </location>
</feature>
<sequence length="286" mass="31528">MKVTRAYLSLFFALILLLSTTVAASASPSGPLHGGFSTYAFSDLTSQSTMSNKITLYTVPKGSDFSLYGSDQGSAILQFYKVSSSNFNPKAVKNGVLADGYSDLYEFTGIDDSEHLWNGEGDDPSEKLNYRFSATGYYYLVESKNTSRRVTMIVHVVDSKPSAQPSIRVNINGKPVGFSQPPVMKNGDVLVPIRPIFNFISKPLEDMNSQLIYNNATKRIRLEYGDLNLQLKIGSKTAETNGEKITLKAAPAIINKTVYVPVSALADFYGFDTSWNDKTKTMNLKR</sequence>
<proteinExistence type="predicted"/>
<evidence type="ECO:0000313" key="4">
    <source>
        <dbReference type="Proteomes" id="UP000515679"/>
    </source>
</evidence>
<dbReference type="Proteomes" id="UP000515679">
    <property type="component" value="Chromosome"/>
</dbReference>